<comment type="cofactor">
    <cofactor evidence="1">
        <name>siroheme</name>
        <dbReference type="ChEBI" id="CHEBI:60052"/>
    </cofactor>
</comment>
<evidence type="ECO:0000256" key="10">
    <source>
        <dbReference type="ARBA" id="ARBA00022784"/>
    </source>
</evidence>
<evidence type="ECO:0000256" key="14">
    <source>
        <dbReference type="ARBA" id="ARBA00049518"/>
    </source>
</evidence>
<dbReference type="NCBIfam" id="TIGR02042">
    <property type="entry name" value="sir"/>
    <property type="match status" value="1"/>
</dbReference>
<evidence type="ECO:0000256" key="9">
    <source>
        <dbReference type="ARBA" id="ARBA00022723"/>
    </source>
</evidence>
<feature type="domain" description="Nitrite/Sulfite reductase ferredoxin-like" evidence="17">
    <location>
        <begin position="365"/>
        <end position="432"/>
    </location>
</feature>
<comment type="catalytic activity">
    <reaction evidence="14">
        <text>hydrogen sulfide + 6 oxidized [2Fe-2S]-[ferredoxin] + 3 H2O = sulfite + 6 reduced [2Fe-2S]-[ferredoxin] + 7 H(+)</text>
        <dbReference type="Rhea" id="RHEA:23132"/>
        <dbReference type="Rhea" id="RHEA-COMP:10000"/>
        <dbReference type="Rhea" id="RHEA-COMP:10001"/>
        <dbReference type="ChEBI" id="CHEBI:15377"/>
        <dbReference type="ChEBI" id="CHEBI:15378"/>
        <dbReference type="ChEBI" id="CHEBI:17359"/>
        <dbReference type="ChEBI" id="CHEBI:29919"/>
        <dbReference type="ChEBI" id="CHEBI:33737"/>
        <dbReference type="ChEBI" id="CHEBI:33738"/>
        <dbReference type="EC" id="1.8.7.1"/>
    </reaction>
</comment>
<gene>
    <name evidence="18" type="primary">sir</name>
    <name evidence="18" type="ORF">IQ241_10585</name>
</gene>
<comment type="function">
    <text evidence="3">Catalyzes the reduction of sulfite to sulfide, a step in the biosynthesis of sulfur-containing amino acids and cofactors.</text>
</comment>
<evidence type="ECO:0000259" key="17">
    <source>
        <dbReference type="Pfam" id="PF03460"/>
    </source>
</evidence>
<comment type="cofactor">
    <cofactor evidence="2">
        <name>[4Fe-4S] cluster</name>
        <dbReference type="ChEBI" id="CHEBI:49883"/>
    </cofactor>
</comment>
<dbReference type="PROSITE" id="PS00365">
    <property type="entry name" value="NIR_SIR"/>
    <property type="match status" value="1"/>
</dbReference>
<feature type="domain" description="Nitrite/sulphite reductase 4Fe-4S" evidence="16">
    <location>
        <begin position="168"/>
        <end position="346"/>
    </location>
</feature>
<evidence type="ECO:0000256" key="15">
    <source>
        <dbReference type="ARBA" id="ARBA00067673"/>
    </source>
</evidence>
<dbReference type="GO" id="GO:0000103">
    <property type="term" value="P:sulfate assimilation"/>
    <property type="evidence" value="ECO:0007669"/>
    <property type="project" value="TreeGrafter"/>
</dbReference>
<protein>
    <recommendedName>
        <fullName evidence="15">Sulfite reductase [ferredoxin]</fullName>
        <ecNumber evidence="6">1.8.7.1</ecNumber>
    </recommendedName>
</protein>
<evidence type="ECO:0000259" key="16">
    <source>
        <dbReference type="Pfam" id="PF01077"/>
    </source>
</evidence>
<evidence type="ECO:0000256" key="1">
    <source>
        <dbReference type="ARBA" id="ARBA00001929"/>
    </source>
</evidence>
<dbReference type="GO" id="GO:0046872">
    <property type="term" value="F:metal ion binding"/>
    <property type="evidence" value="ECO:0007669"/>
    <property type="project" value="UniProtKB-KW"/>
</dbReference>
<dbReference type="SUPFAM" id="SSF55124">
    <property type="entry name" value="Nitrite/Sulfite reductase N-terminal domain-like"/>
    <property type="match status" value="2"/>
</dbReference>
<keyword evidence="12" id="KW-0408">Iron</keyword>
<dbReference type="GO" id="GO:0050311">
    <property type="term" value="F:sulfite reductase (ferredoxin) activity"/>
    <property type="evidence" value="ECO:0007669"/>
    <property type="project" value="UniProtKB-EC"/>
</dbReference>
<sequence length="637" mass="71740">MVQSPIKPAPEKVSKLEGIKEQSQFLQEPVATELQQNTTHFSEAGIQILKFHGSYQQDNRDNRVRGQEKDYQFMLRLRNPGGFIPPELYLTLDALADKYGNHTLRATTRQSFQMHGILKQNLKATLADIIHSMGSTLGACGDLNRNVMAPPAPYKNRPEYVYAREYADNIADLLTPQTPAYYDIWIDGEKAVTAAENPEVVAARQGKAGQVEGQVKPVEPIYGAFYMPRKFKCAVTVPGDNSVDAYTQDVTLVVITDEQGELQGFNVLAGGGMGRTHRKEETFARIADPVGYVDKADVYDLVKAIVFTQRDYGDRYNRRQARMKYLIHNWGLEKFIRKVEETFGKPLQPFKELPEWKFYDYLGWHEQGDGKLFLGFQIQNGRVYDNGKLQVKAALKEIEQRFQLPMRITPSQSIVLYDIDPADKAEIQAVLDRCGILREEQVDPIDRLSMACPALPTCGLAITESERIIPDVLDRVRSLLTKLGLKDEHFVIRMTGCPNGCARPYMAELGLVGSAVDSYQVWLGGSPNQTRLARTYLERLHLDHLEQTLEPLFAYFKRSRQAGERFGDFCDRVGFDALRQFAETYKPAKLKGSGRRRNRVGISDAVFNQLKSAAQAQGKTMTDVVEAAIAAHLGQDG</sequence>
<dbReference type="FunFam" id="3.30.413.10:FF:000014">
    <property type="entry name" value="Sulfite reductase [ferredoxin], chloroplastic"/>
    <property type="match status" value="1"/>
</dbReference>
<dbReference type="GO" id="GO:0016002">
    <property type="term" value="F:sulfite reductase activity"/>
    <property type="evidence" value="ECO:0007669"/>
    <property type="project" value="TreeGrafter"/>
</dbReference>
<evidence type="ECO:0000256" key="2">
    <source>
        <dbReference type="ARBA" id="ARBA00001966"/>
    </source>
</evidence>
<evidence type="ECO:0000256" key="4">
    <source>
        <dbReference type="ARBA" id="ARBA00010429"/>
    </source>
</evidence>
<comment type="similarity">
    <text evidence="4">Belongs to the nitrite and sulfite reductase 4Fe-4S domain family.</text>
</comment>
<evidence type="ECO:0000256" key="3">
    <source>
        <dbReference type="ARBA" id="ARBA00003247"/>
    </source>
</evidence>
<dbReference type="GO" id="GO:0020037">
    <property type="term" value="F:heme binding"/>
    <property type="evidence" value="ECO:0007669"/>
    <property type="project" value="InterPro"/>
</dbReference>
<dbReference type="Pfam" id="PF03460">
    <property type="entry name" value="NIR_SIR_ferr"/>
    <property type="match status" value="2"/>
</dbReference>
<organism evidence="18 19">
    <name type="scientific">Vasconcelosia minhoensis LEGE 07310</name>
    <dbReference type="NCBI Taxonomy" id="915328"/>
    <lineage>
        <taxon>Bacteria</taxon>
        <taxon>Bacillati</taxon>
        <taxon>Cyanobacteriota</taxon>
        <taxon>Cyanophyceae</taxon>
        <taxon>Nodosilineales</taxon>
        <taxon>Cymatolegaceae</taxon>
        <taxon>Vasconcelosia</taxon>
        <taxon>Vasconcelosia minhoensis</taxon>
    </lineage>
</organism>
<dbReference type="NCBIfam" id="NF010029">
    <property type="entry name" value="PRK13504.1"/>
    <property type="match status" value="1"/>
</dbReference>
<dbReference type="Proteomes" id="UP000636505">
    <property type="component" value="Unassembled WGS sequence"/>
</dbReference>
<feature type="domain" description="Nitrite/sulphite reductase 4Fe-4S" evidence="16">
    <location>
        <begin position="450"/>
        <end position="587"/>
    </location>
</feature>
<comment type="caution">
    <text evidence="18">The sequence shown here is derived from an EMBL/GenBank/DDBJ whole genome shotgun (WGS) entry which is preliminary data.</text>
</comment>
<name>A0A8J7DCJ1_9CYAN</name>
<reference evidence="18" key="1">
    <citation type="submission" date="2020-10" db="EMBL/GenBank/DDBJ databases">
        <authorList>
            <person name="Castelo-Branco R."/>
            <person name="Eusebio N."/>
            <person name="Adriana R."/>
            <person name="Vieira A."/>
            <person name="Brugerolle De Fraissinette N."/>
            <person name="Rezende De Castro R."/>
            <person name="Schneider M.P."/>
            <person name="Vasconcelos V."/>
            <person name="Leao P.N."/>
        </authorList>
    </citation>
    <scope>NUCLEOTIDE SEQUENCE</scope>
    <source>
        <strain evidence="18">LEGE 07310</strain>
    </source>
</reference>
<accession>A0A8J7DCJ1</accession>
<dbReference type="InterPro" id="IPR045169">
    <property type="entry name" value="NO2/SO3_Rdtase_4Fe4S_prot"/>
</dbReference>
<dbReference type="EMBL" id="JADEXG010000020">
    <property type="protein sequence ID" value="MBE9077738.1"/>
    <property type="molecule type" value="Genomic_DNA"/>
</dbReference>
<keyword evidence="7" id="KW-0004">4Fe-4S</keyword>
<dbReference type="InterPro" id="IPR006066">
    <property type="entry name" value="NO2/SO3_Rdtase_FeS/sirohaem_BS"/>
</dbReference>
<proteinExistence type="inferred from homology"/>
<keyword evidence="10" id="KW-0883">Thioether bond</keyword>
<comment type="subunit">
    <text evidence="5">Monomer.</text>
</comment>
<dbReference type="PANTHER" id="PTHR11493">
    <property type="entry name" value="SULFITE REDUCTASE [NADPH] SUBUNIT BETA-RELATED"/>
    <property type="match status" value="1"/>
</dbReference>
<dbReference type="PANTHER" id="PTHR11493:SF47">
    <property type="entry name" value="SULFITE REDUCTASE [NADPH] SUBUNIT BETA"/>
    <property type="match status" value="1"/>
</dbReference>
<evidence type="ECO:0000313" key="18">
    <source>
        <dbReference type="EMBL" id="MBE9077738.1"/>
    </source>
</evidence>
<keyword evidence="8" id="KW-0349">Heme</keyword>
<dbReference type="EC" id="1.8.7.1" evidence="6"/>
<dbReference type="InterPro" id="IPR011787">
    <property type="entry name" value="SiR_ferredoxin-dep"/>
</dbReference>
<dbReference type="GO" id="GO:0009337">
    <property type="term" value="C:sulfite reductase complex (NADPH)"/>
    <property type="evidence" value="ECO:0007669"/>
    <property type="project" value="TreeGrafter"/>
</dbReference>
<keyword evidence="19" id="KW-1185">Reference proteome</keyword>
<dbReference type="FunFam" id="3.30.413.10:FF:000008">
    <property type="entry name" value="Sulfite reductase [ferredoxin], chloroplastic"/>
    <property type="match status" value="1"/>
</dbReference>
<keyword evidence="13" id="KW-0411">Iron-sulfur</keyword>
<dbReference type="InterPro" id="IPR045854">
    <property type="entry name" value="NO2/SO3_Rdtase_4Fe4S_sf"/>
</dbReference>
<feature type="domain" description="Nitrite/Sulfite reductase ferredoxin-like" evidence="17">
    <location>
        <begin position="67"/>
        <end position="128"/>
    </location>
</feature>
<evidence type="ECO:0000256" key="6">
    <source>
        <dbReference type="ARBA" id="ARBA00012353"/>
    </source>
</evidence>
<dbReference type="GO" id="GO:0051539">
    <property type="term" value="F:4 iron, 4 sulfur cluster binding"/>
    <property type="evidence" value="ECO:0007669"/>
    <property type="project" value="UniProtKB-KW"/>
</dbReference>
<dbReference type="AlphaFoldDB" id="A0A8J7DCJ1"/>
<keyword evidence="9" id="KW-0479">Metal-binding</keyword>
<dbReference type="PRINTS" id="PR00397">
    <property type="entry name" value="SIROHAEM"/>
</dbReference>
<dbReference type="RefSeq" id="WP_193906812.1">
    <property type="nucleotide sequence ID" value="NZ_JADEXG010000020.1"/>
</dbReference>
<evidence type="ECO:0000256" key="12">
    <source>
        <dbReference type="ARBA" id="ARBA00023004"/>
    </source>
</evidence>
<evidence type="ECO:0000256" key="8">
    <source>
        <dbReference type="ARBA" id="ARBA00022617"/>
    </source>
</evidence>
<evidence type="ECO:0000313" key="19">
    <source>
        <dbReference type="Proteomes" id="UP000636505"/>
    </source>
</evidence>
<keyword evidence="11 18" id="KW-0560">Oxidoreductase</keyword>
<evidence type="ECO:0000256" key="7">
    <source>
        <dbReference type="ARBA" id="ARBA00022485"/>
    </source>
</evidence>
<evidence type="ECO:0000256" key="5">
    <source>
        <dbReference type="ARBA" id="ARBA00011245"/>
    </source>
</evidence>
<dbReference type="Pfam" id="PF01077">
    <property type="entry name" value="NIR_SIR"/>
    <property type="match status" value="2"/>
</dbReference>
<evidence type="ECO:0000256" key="13">
    <source>
        <dbReference type="ARBA" id="ARBA00023014"/>
    </source>
</evidence>
<evidence type="ECO:0000256" key="11">
    <source>
        <dbReference type="ARBA" id="ARBA00023002"/>
    </source>
</evidence>
<dbReference type="SUPFAM" id="SSF56014">
    <property type="entry name" value="Nitrite and sulphite reductase 4Fe-4S domain-like"/>
    <property type="match status" value="2"/>
</dbReference>
<dbReference type="Gene3D" id="3.30.413.10">
    <property type="entry name" value="Sulfite Reductase Hemoprotein, domain 1"/>
    <property type="match status" value="2"/>
</dbReference>
<dbReference type="InterPro" id="IPR036136">
    <property type="entry name" value="Nit/Sulf_reduc_fer-like_dom_sf"/>
</dbReference>
<dbReference type="InterPro" id="IPR006067">
    <property type="entry name" value="NO2/SO3_Rdtase_4Fe4S_dom"/>
</dbReference>
<dbReference type="InterPro" id="IPR005117">
    <property type="entry name" value="NiRdtase/SiRdtase_haem-b_fer"/>
</dbReference>